<keyword evidence="1" id="KW-0319">Glycerol metabolism</keyword>
<dbReference type="InterPro" id="IPR005471">
    <property type="entry name" value="Tscrpt_reg_IclR_N"/>
</dbReference>
<dbReference type="GO" id="GO:0003677">
    <property type="term" value="F:DNA binding"/>
    <property type="evidence" value="ECO:0007669"/>
    <property type="project" value="UniProtKB-KW"/>
</dbReference>
<dbReference type="InterPro" id="IPR050707">
    <property type="entry name" value="HTH_MetabolicPath_Reg"/>
</dbReference>
<evidence type="ECO:0000259" key="7">
    <source>
        <dbReference type="PROSITE" id="PS51077"/>
    </source>
</evidence>
<protein>
    <recommendedName>
        <fullName evidence="6">Glycerol operon regulatory protein</fullName>
    </recommendedName>
</protein>
<dbReference type="PANTHER" id="PTHR30136:SF24">
    <property type="entry name" value="HTH-TYPE TRANSCRIPTIONAL REPRESSOR ALLR"/>
    <property type="match status" value="1"/>
</dbReference>
<comment type="caution">
    <text evidence="9">The sequence shown here is derived from an EMBL/GenBank/DDBJ whole genome shotgun (WGS) entry which is preliminary data.</text>
</comment>
<evidence type="ECO:0000256" key="6">
    <source>
        <dbReference type="ARBA" id="ARBA00070406"/>
    </source>
</evidence>
<sequence length="295" mass="31661">MVPATRITARSPQRPRGHLLDCGHHVGERSGVSSTAEQPRNEQVAGTQTIARALSVLAVLRDADDDVGVIELARALDLRASTAHRILRALVAAGYVVQNTQTERYRLGPAAVLLGRAAEHTLGFDQATPLLEQLAEATGESVNLVVRDGDEGLVVLRVESKHPLRFIQPVGARIPLYCTSTGKVLLAFAGDLHEEVARLGELNRLTPTTITSPRDLLRELEAIRERGYSVNRGERIPGVYGVAAPVLTAGGVATTALAVQGPETRIPDERVPELGEHVIETARAIADIMPSGYQL</sequence>
<dbReference type="InterPro" id="IPR029016">
    <property type="entry name" value="GAF-like_dom_sf"/>
</dbReference>
<dbReference type="FunFam" id="1.10.10.10:FF:000056">
    <property type="entry name" value="IclR family transcriptional regulator"/>
    <property type="match status" value="1"/>
</dbReference>
<dbReference type="SMART" id="SM00346">
    <property type="entry name" value="HTH_ICLR"/>
    <property type="match status" value="1"/>
</dbReference>
<evidence type="ECO:0000313" key="10">
    <source>
        <dbReference type="Proteomes" id="UP000220914"/>
    </source>
</evidence>
<dbReference type="SUPFAM" id="SSF55781">
    <property type="entry name" value="GAF domain-like"/>
    <property type="match status" value="1"/>
</dbReference>
<organism evidence="9 10">
    <name type="scientific">Mycolicibacterium agri</name>
    <name type="common">Mycobacterium agri</name>
    <dbReference type="NCBI Taxonomy" id="36811"/>
    <lineage>
        <taxon>Bacteria</taxon>
        <taxon>Bacillati</taxon>
        <taxon>Actinomycetota</taxon>
        <taxon>Actinomycetes</taxon>
        <taxon>Mycobacteriales</taxon>
        <taxon>Mycobacteriaceae</taxon>
        <taxon>Mycolicibacterium</taxon>
    </lineage>
</organism>
<evidence type="ECO:0000256" key="5">
    <source>
        <dbReference type="ARBA" id="ARBA00058938"/>
    </source>
</evidence>
<dbReference type="PANTHER" id="PTHR30136">
    <property type="entry name" value="HELIX-TURN-HELIX TRANSCRIPTIONAL REGULATOR, ICLR FAMILY"/>
    <property type="match status" value="1"/>
</dbReference>
<accession>A0A2A7N0D1</accession>
<dbReference type="InterPro" id="IPR036390">
    <property type="entry name" value="WH_DNA-bd_sf"/>
</dbReference>
<dbReference type="GO" id="GO:0006071">
    <property type="term" value="P:glycerol metabolic process"/>
    <property type="evidence" value="ECO:0007669"/>
    <property type="project" value="UniProtKB-KW"/>
</dbReference>
<name>A0A2A7N0D1_MYCAG</name>
<gene>
    <name evidence="9" type="ORF">CQY20_15950</name>
</gene>
<evidence type="ECO:0000256" key="1">
    <source>
        <dbReference type="ARBA" id="ARBA00022798"/>
    </source>
</evidence>
<dbReference type="OrthoDB" id="8479143at2"/>
<dbReference type="InterPro" id="IPR014757">
    <property type="entry name" value="Tscrpt_reg_IclR_C"/>
</dbReference>
<dbReference type="InterPro" id="IPR036388">
    <property type="entry name" value="WH-like_DNA-bd_sf"/>
</dbReference>
<dbReference type="PROSITE" id="PS51077">
    <property type="entry name" value="HTH_ICLR"/>
    <property type="match status" value="1"/>
</dbReference>
<evidence type="ECO:0000259" key="8">
    <source>
        <dbReference type="PROSITE" id="PS51078"/>
    </source>
</evidence>
<dbReference type="AlphaFoldDB" id="A0A2A7N0D1"/>
<feature type="domain" description="HTH iclR-type" evidence="7">
    <location>
        <begin position="47"/>
        <end position="109"/>
    </location>
</feature>
<reference evidence="9 10" key="1">
    <citation type="submission" date="2017-10" db="EMBL/GenBank/DDBJ databases">
        <title>The new phylogeny of genus Mycobacterium.</title>
        <authorList>
            <person name="Tortoli E."/>
            <person name="Trovato A."/>
            <person name="Cirillo D.M."/>
        </authorList>
    </citation>
    <scope>NUCLEOTIDE SEQUENCE [LARGE SCALE GENOMIC DNA]</scope>
    <source>
        <strain evidence="9 10">CCUG37673</strain>
    </source>
</reference>
<dbReference type="Gene3D" id="1.10.10.10">
    <property type="entry name" value="Winged helix-like DNA-binding domain superfamily/Winged helix DNA-binding domain"/>
    <property type="match status" value="1"/>
</dbReference>
<evidence type="ECO:0000256" key="3">
    <source>
        <dbReference type="ARBA" id="ARBA00023125"/>
    </source>
</evidence>
<dbReference type="PROSITE" id="PS51078">
    <property type="entry name" value="ICLR_ED"/>
    <property type="match status" value="1"/>
</dbReference>
<dbReference type="Gene3D" id="3.30.450.40">
    <property type="match status" value="1"/>
</dbReference>
<feature type="domain" description="IclR-ED" evidence="8">
    <location>
        <begin position="110"/>
        <end position="291"/>
    </location>
</feature>
<dbReference type="GO" id="GO:0045892">
    <property type="term" value="P:negative regulation of DNA-templated transcription"/>
    <property type="evidence" value="ECO:0007669"/>
    <property type="project" value="TreeGrafter"/>
</dbReference>
<dbReference type="Pfam" id="PF01614">
    <property type="entry name" value="IclR_C"/>
    <property type="match status" value="1"/>
</dbReference>
<keyword evidence="4" id="KW-0804">Transcription</keyword>
<proteinExistence type="predicted"/>
<dbReference type="EMBL" id="PDCP01000026">
    <property type="protein sequence ID" value="PEG37485.1"/>
    <property type="molecule type" value="Genomic_DNA"/>
</dbReference>
<dbReference type="Proteomes" id="UP000220914">
    <property type="component" value="Unassembled WGS sequence"/>
</dbReference>
<evidence type="ECO:0000256" key="4">
    <source>
        <dbReference type="ARBA" id="ARBA00023163"/>
    </source>
</evidence>
<dbReference type="Pfam" id="PF09339">
    <property type="entry name" value="HTH_IclR"/>
    <property type="match status" value="1"/>
</dbReference>
<evidence type="ECO:0000313" key="9">
    <source>
        <dbReference type="EMBL" id="PEG37485.1"/>
    </source>
</evidence>
<evidence type="ECO:0000256" key="2">
    <source>
        <dbReference type="ARBA" id="ARBA00023015"/>
    </source>
</evidence>
<keyword evidence="3" id="KW-0238">DNA-binding</keyword>
<comment type="function">
    <text evidence="5">May be an activator protein for the gylABX operon.</text>
</comment>
<keyword evidence="2" id="KW-0805">Transcription regulation</keyword>
<dbReference type="GO" id="GO:0003700">
    <property type="term" value="F:DNA-binding transcription factor activity"/>
    <property type="evidence" value="ECO:0007669"/>
    <property type="project" value="TreeGrafter"/>
</dbReference>
<dbReference type="SUPFAM" id="SSF46785">
    <property type="entry name" value="Winged helix' DNA-binding domain"/>
    <property type="match status" value="1"/>
</dbReference>
<keyword evidence="10" id="KW-1185">Reference proteome</keyword>